<reference evidence="1 2" key="1">
    <citation type="submission" date="2016-10" db="EMBL/GenBank/DDBJ databases">
        <authorList>
            <person name="de Groot N.N."/>
        </authorList>
    </citation>
    <scope>NUCLEOTIDE SEQUENCE [LARGE SCALE GENOMIC DNA]</scope>
    <source>
        <strain evidence="1 2">743A</strain>
    </source>
</reference>
<dbReference type="AlphaFoldDB" id="A0A1I6JP42"/>
<keyword evidence="2" id="KW-1185">Reference proteome</keyword>
<organism evidence="1 2">
    <name type="scientific">Anaeromicropila populeti</name>
    <dbReference type="NCBI Taxonomy" id="37658"/>
    <lineage>
        <taxon>Bacteria</taxon>
        <taxon>Bacillati</taxon>
        <taxon>Bacillota</taxon>
        <taxon>Clostridia</taxon>
        <taxon>Lachnospirales</taxon>
        <taxon>Lachnospiraceae</taxon>
        <taxon>Anaeromicropila</taxon>
    </lineage>
</organism>
<evidence type="ECO:0000313" key="2">
    <source>
        <dbReference type="Proteomes" id="UP000199659"/>
    </source>
</evidence>
<evidence type="ECO:0000313" key="1">
    <source>
        <dbReference type="EMBL" id="SFR80691.1"/>
    </source>
</evidence>
<dbReference type="InterPro" id="IPR025233">
    <property type="entry name" value="DUF4176"/>
</dbReference>
<name>A0A1I6JP42_9FIRM</name>
<dbReference type="STRING" id="37658.SAMN05661086_01822"/>
<dbReference type="Proteomes" id="UP000199659">
    <property type="component" value="Unassembled WGS sequence"/>
</dbReference>
<accession>A0A1I6JP42</accession>
<dbReference type="Pfam" id="PF13780">
    <property type="entry name" value="DUF4176"/>
    <property type="match status" value="1"/>
</dbReference>
<gene>
    <name evidence="1" type="ORF">SAMN05661086_01822</name>
</gene>
<proteinExistence type="predicted"/>
<dbReference type="OrthoDB" id="5124454at2"/>
<protein>
    <recommendedName>
        <fullName evidence="3">DUF4176 domain-containing protein</fullName>
    </recommendedName>
</protein>
<sequence>MKRMLPLGTVLKLNPAEKEKVMIVARLVKKTEDSEVIWDYCGCNVPQGLADNKLIYFQHEQVKQLIFLGLQDEEELA</sequence>
<dbReference type="EMBL" id="FOYZ01000006">
    <property type="protein sequence ID" value="SFR80691.1"/>
    <property type="molecule type" value="Genomic_DNA"/>
</dbReference>
<dbReference type="RefSeq" id="WP_092560373.1">
    <property type="nucleotide sequence ID" value="NZ_FOYZ01000006.1"/>
</dbReference>
<evidence type="ECO:0008006" key="3">
    <source>
        <dbReference type="Google" id="ProtNLM"/>
    </source>
</evidence>